<dbReference type="InterPro" id="IPR036390">
    <property type="entry name" value="WH_DNA-bd_sf"/>
</dbReference>
<dbReference type="PANTHER" id="PTHR33169">
    <property type="entry name" value="PADR-FAMILY TRANSCRIPTIONAL REGULATOR"/>
    <property type="match status" value="1"/>
</dbReference>
<sequence>MREPTFMILTALVEGPQHGYAILTEVRRISGGRVELRAGTLYAVLDRLRADGLAEVEREELVQSRMRRYYRLTALGVRRLAEETSRLRDNAEAATVRLRRAGLLLEGGAA</sequence>
<dbReference type="Gene3D" id="1.10.10.10">
    <property type="entry name" value="Winged helix-like DNA-binding domain superfamily/Winged helix DNA-binding domain"/>
    <property type="match status" value="1"/>
</dbReference>
<evidence type="ECO:0000313" key="3">
    <source>
        <dbReference type="Proteomes" id="UP000277671"/>
    </source>
</evidence>
<dbReference type="EMBL" id="RBKT01000001">
    <property type="protein sequence ID" value="RKR87921.1"/>
    <property type="molecule type" value="Genomic_DNA"/>
</dbReference>
<proteinExistence type="predicted"/>
<protein>
    <submittedName>
        <fullName evidence="2">PadR family transcriptional regulator</fullName>
    </submittedName>
</protein>
<dbReference type="InterPro" id="IPR036388">
    <property type="entry name" value="WH-like_DNA-bd_sf"/>
</dbReference>
<gene>
    <name evidence="2" type="ORF">BDK92_2224</name>
</gene>
<reference evidence="2 3" key="1">
    <citation type="submission" date="2018-10" db="EMBL/GenBank/DDBJ databases">
        <title>Sequencing the genomes of 1000 actinobacteria strains.</title>
        <authorList>
            <person name="Klenk H.-P."/>
        </authorList>
    </citation>
    <scope>NUCLEOTIDE SEQUENCE [LARGE SCALE GENOMIC DNA]</scope>
    <source>
        <strain evidence="2 3">DSM 45175</strain>
    </source>
</reference>
<keyword evidence="3" id="KW-1185">Reference proteome</keyword>
<dbReference type="Proteomes" id="UP000277671">
    <property type="component" value="Unassembled WGS sequence"/>
</dbReference>
<organism evidence="2 3">
    <name type="scientific">Micromonospora pisi</name>
    <dbReference type="NCBI Taxonomy" id="589240"/>
    <lineage>
        <taxon>Bacteria</taxon>
        <taxon>Bacillati</taxon>
        <taxon>Actinomycetota</taxon>
        <taxon>Actinomycetes</taxon>
        <taxon>Micromonosporales</taxon>
        <taxon>Micromonosporaceae</taxon>
        <taxon>Micromonospora</taxon>
    </lineage>
</organism>
<accession>A0A495JGM3</accession>
<dbReference type="PANTHER" id="PTHR33169:SF13">
    <property type="entry name" value="PADR-FAMILY TRANSCRIPTIONAL REGULATOR"/>
    <property type="match status" value="1"/>
</dbReference>
<dbReference type="SUPFAM" id="SSF46785">
    <property type="entry name" value="Winged helix' DNA-binding domain"/>
    <property type="match status" value="1"/>
</dbReference>
<dbReference type="InterPro" id="IPR052509">
    <property type="entry name" value="Metal_resp_DNA-bind_regulator"/>
</dbReference>
<evidence type="ECO:0000259" key="1">
    <source>
        <dbReference type="Pfam" id="PF03551"/>
    </source>
</evidence>
<comment type="caution">
    <text evidence="2">The sequence shown here is derived from an EMBL/GenBank/DDBJ whole genome shotgun (WGS) entry which is preliminary data.</text>
</comment>
<evidence type="ECO:0000313" key="2">
    <source>
        <dbReference type="EMBL" id="RKR87921.1"/>
    </source>
</evidence>
<dbReference type="AlphaFoldDB" id="A0A495JGM3"/>
<dbReference type="InterPro" id="IPR005149">
    <property type="entry name" value="Tscrpt_reg_PadR_N"/>
</dbReference>
<feature type="domain" description="Transcription regulator PadR N-terminal" evidence="1">
    <location>
        <begin position="8"/>
        <end position="82"/>
    </location>
</feature>
<name>A0A495JGM3_9ACTN</name>
<dbReference type="Pfam" id="PF03551">
    <property type="entry name" value="PadR"/>
    <property type="match status" value="1"/>
</dbReference>